<sequence>MKTEMDKLRDTVSRWMVPWLWLHVPLAGFGAWTAGNGLWGPCVAAALVAGVASAAWSLAPGAKSTRLTIAVAYIALVSIILAACRGAYMQLDVHMYYFAALAILAAYCDRDVILAAAGATALQHLSLNFLAPALVFPEGANLPRVLLHAVVVVAEAGALVWMTQHIVDLFDSSARHLDEALSATTQMKVAEAEAAAQRLVVEEERKRADALRADAARDLNQVVSALAQGLARLAGGELREHLEQPFPSNYEKLRTDYNAAVAQLRETVTSILRATGTINAGTAEIISASGDLARRTEQQAATLEETAASLDEVTSAVRATATGAEQARGVVGAARGETALSGTVVAQAVEAMSGIDASSRQIGNIIGVIDEIAFQTNLLALNAGVEAARAGDAGRGFAVVATEVRALAQRSAGAAKEIKALIQTSETQVREGVDRVAKTGEVLVRLAAQVGEIAQAVNAISASASEQAAALAQVNDAVNTMDHGTQRTAAMVEEANAAAHSLGQEVRHLAALAARFDVGDIQAAPVRTPRARQLVES</sequence>
<dbReference type="InterPro" id="IPR051310">
    <property type="entry name" value="MCP_chemotaxis"/>
</dbReference>
<dbReference type="InterPro" id="IPR004089">
    <property type="entry name" value="MCPsignal_dom"/>
</dbReference>
<organism evidence="7 8">
    <name type="scientific">Acidocella aquatica</name>
    <dbReference type="NCBI Taxonomy" id="1922313"/>
    <lineage>
        <taxon>Bacteria</taxon>
        <taxon>Pseudomonadati</taxon>
        <taxon>Pseudomonadota</taxon>
        <taxon>Alphaproteobacteria</taxon>
        <taxon>Acetobacterales</taxon>
        <taxon>Acidocellaceae</taxon>
        <taxon>Acidocella</taxon>
    </lineage>
</organism>
<dbReference type="PRINTS" id="PR00260">
    <property type="entry name" value="CHEMTRNSDUCR"/>
</dbReference>
<evidence type="ECO:0000256" key="2">
    <source>
        <dbReference type="ARBA" id="ARBA00029447"/>
    </source>
</evidence>
<name>A0ABQ6A9A5_9PROT</name>
<evidence type="ECO:0000256" key="3">
    <source>
        <dbReference type="PROSITE-ProRule" id="PRU00284"/>
    </source>
</evidence>
<protein>
    <submittedName>
        <fullName evidence="7">Methyl-accepting chemotaxis protein</fullName>
    </submittedName>
</protein>
<dbReference type="Pfam" id="PF00015">
    <property type="entry name" value="MCPsignal"/>
    <property type="match status" value="1"/>
</dbReference>
<evidence type="ECO:0000313" key="8">
    <source>
        <dbReference type="Proteomes" id="UP001156641"/>
    </source>
</evidence>
<keyword evidence="4" id="KW-0472">Membrane</keyword>
<dbReference type="EMBL" id="BSOS01000033">
    <property type="protein sequence ID" value="GLR66650.1"/>
    <property type="molecule type" value="Genomic_DNA"/>
</dbReference>
<accession>A0ABQ6A9A5</accession>
<keyword evidence="1" id="KW-0145">Chemotaxis</keyword>
<keyword evidence="4" id="KW-1133">Transmembrane helix</keyword>
<dbReference type="PROSITE" id="PS50885">
    <property type="entry name" value="HAMP"/>
    <property type="match status" value="1"/>
</dbReference>
<dbReference type="SUPFAM" id="SSF58104">
    <property type="entry name" value="Methyl-accepting chemotaxis protein (MCP) signaling domain"/>
    <property type="match status" value="1"/>
</dbReference>
<keyword evidence="3" id="KW-0807">Transducer</keyword>
<dbReference type="Gene3D" id="1.10.287.950">
    <property type="entry name" value="Methyl-accepting chemotaxis protein"/>
    <property type="match status" value="1"/>
</dbReference>
<keyword evidence="8" id="KW-1185">Reference proteome</keyword>
<dbReference type="PROSITE" id="PS50111">
    <property type="entry name" value="CHEMOTAXIS_TRANSDUC_2"/>
    <property type="match status" value="1"/>
</dbReference>
<feature type="transmembrane region" description="Helical" evidence="4">
    <location>
        <begin position="38"/>
        <end position="58"/>
    </location>
</feature>
<feature type="transmembrane region" description="Helical" evidence="4">
    <location>
        <begin position="70"/>
        <end position="89"/>
    </location>
</feature>
<evidence type="ECO:0000256" key="4">
    <source>
        <dbReference type="SAM" id="Phobius"/>
    </source>
</evidence>
<evidence type="ECO:0000259" key="6">
    <source>
        <dbReference type="PROSITE" id="PS50885"/>
    </source>
</evidence>
<keyword evidence="4" id="KW-0812">Transmembrane</keyword>
<comment type="similarity">
    <text evidence="2">Belongs to the methyl-accepting chemotaxis (MCP) protein family.</text>
</comment>
<dbReference type="InterPro" id="IPR004090">
    <property type="entry name" value="Chemotax_Me-accpt_rcpt"/>
</dbReference>
<comment type="caution">
    <text evidence="7">The sequence shown here is derived from an EMBL/GenBank/DDBJ whole genome shotgun (WGS) entry which is preliminary data.</text>
</comment>
<evidence type="ECO:0000256" key="1">
    <source>
        <dbReference type="ARBA" id="ARBA00022500"/>
    </source>
</evidence>
<feature type="domain" description="Methyl-accepting transducer" evidence="5">
    <location>
        <begin position="274"/>
        <end position="503"/>
    </location>
</feature>
<reference evidence="8" key="1">
    <citation type="journal article" date="2019" name="Int. J. Syst. Evol. Microbiol.">
        <title>The Global Catalogue of Microorganisms (GCM) 10K type strain sequencing project: providing services to taxonomists for standard genome sequencing and annotation.</title>
        <authorList>
            <consortium name="The Broad Institute Genomics Platform"/>
            <consortium name="The Broad Institute Genome Sequencing Center for Infectious Disease"/>
            <person name="Wu L."/>
            <person name="Ma J."/>
        </authorList>
    </citation>
    <scope>NUCLEOTIDE SEQUENCE [LARGE SCALE GENOMIC DNA]</scope>
    <source>
        <strain evidence="8">NBRC 112502</strain>
    </source>
</reference>
<feature type="transmembrane region" description="Helical" evidence="4">
    <location>
        <begin position="12"/>
        <end position="32"/>
    </location>
</feature>
<dbReference type="PANTHER" id="PTHR43531">
    <property type="entry name" value="PROTEIN ICFG"/>
    <property type="match status" value="1"/>
</dbReference>
<dbReference type="RefSeq" id="WP_284257356.1">
    <property type="nucleotide sequence ID" value="NZ_BSOS01000033.1"/>
</dbReference>
<gene>
    <name evidence="7" type="ORF">GCM10010909_13300</name>
</gene>
<feature type="domain" description="HAMP" evidence="6">
    <location>
        <begin position="217"/>
        <end position="269"/>
    </location>
</feature>
<dbReference type="Proteomes" id="UP001156641">
    <property type="component" value="Unassembled WGS sequence"/>
</dbReference>
<dbReference type="PANTHER" id="PTHR43531:SF11">
    <property type="entry name" value="METHYL-ACCEPTING CHEMOTAXIS PROTEIN 3"/>
    <property type="match status" value="1"/>
</dbReference>
<dbReference type="InterPro" id="IPR003660">
    <property type="entry name" value="HAMP_dom"/>
</dbReference>
<evidence type="ECO:0000259" key="5">
    <source>
        <dbReference type="PROSITE" id="PS50111"/>
    </source>
</evidence>
<proteinExistence type="inferred from homology"/>
<evidence type="ECO:0000313" key="7">
    <source>
        <dbReference type="EMBL" id="GLR66650.1"/>
    </source>
</evidence>
<dbReference type="SMART" id="SM00283">
    <property type="entry name" value="MA"/>
    <property type="match status" value="1"/>
</dbReference>
<dbReference type="CDD" id="cd11386">
    <property type="entry name" value="MCP_signal"/>
    <property type="match status" value="1"/>
</dbReference>